<proteinExistence type="predicted"/>
<accession>A0A6M3IJR9</accession>
<gene>
    <name evidence="1" type="ORF">MM415B01660_0002</name>
</gene>
<name>A0A6M3IJR9_9ZZZZ</name>
<protein>
    <submittedName>
        <fullName evidence="1">Uncharacterized protein</fullName>
    </submittedName>
</protein>
<evidence type="ECO:0000313" key="1">
    <source>
        <dbReference type="EMBL" id="QJA57317.1"/>
    </source>
</evidence>
<sequence length="91" mass="10084">MTQQVANVSIDNWEERIISGKLVVQKLSTGDFFVTEKRYDSVTGEETTPNAVRITISQIKSEITNIDSQISASNERKAAIQVVIDSLNAIE</sequence>
<dbReference type="AlphaFoldDB" id="A0A6M3IJR9"/>
<reference evidence="1" key="1">
    <citation type="submission" date="2020-03" db="EMBL/GenBank/DDBJ databases">
        <title>The deep terrestrial virosphere.</title>
        <authorList>
            <person name="Holmfeldt K."/>
            <person name="Nilsson E."/>
            <person name="Simone D."/>
            <person name="Lopez-Fernandez M."/>
            <person name="Wu X."/>
            <person name="de Brujin I."/>
            <person name="Lundin D."/>
            <person name="Andersson A."/>
            <person name="Bertilsson S."/>
            <person name="Dopson M."/>
        </authorList>
    </citation>
    <scope>NUCLEOTIDE SEQUENCE</scope>
    <source>
        <strain evidence="1">MM415B01660</strain>
    </source>
</reference>
<organism evidence="1">
    <name type="scientific">viral metagenome</name>
    <dbReference type="NCBI Taxonomy" id="1070528"/>
    <lineage>
        <taxon>unclassified sequences</taxon>
        <taxon>metagenomes</taxon>
        <taxon>organismal metagenomes</taxon>
    </lineage>
</organism>
<dbReference type="EMBL" id="MT141267">
    <property type="protein sequence ID" value="QJA57317.1"/>
    <property type="molecule type" value="Genomic_DNA"/>
</dbReference>